<dbReference type="InterPro" id="IPR027417">
    <property type="entry name" value="P-loop_NTPase"/>
</dbReference>
<proteinExistence type="predicted"/>
<dbReference type="InterPro" id="IPR036770">
    <property type="entry name" value="Ankyrin_rpt-contain_sf"/>
</dbReference>
<gene>
    <name evidence="5" type="ORF">MVEN_02288100</name>
</gene>
<feature type="repeat" description="ANK" evidence="2">
    <location>
        <begin position="838"/>
        <end position="870"/>
    </location>
</feature>
<feature type="repeat" description="ANK" evidence="2">
    <location>
        <begin position="907"/>
        <end position="936"/>
    </location>
</feature>
<dbReference type="Pfam" id="PF00023">
    <property type="entry name" value="Ank"/>
    <property type="match status" value="2"/>
</dbReference>
<comment type="caution">
    <text evidence="5">The sequence shown here is derived from an EMBL/GenBank/DDBJ whole genome shotgun (WGS) entry which is preliminary data.</text>
</comment>
<dbReference type="PROSITE" id="PS50297">
    <property type="entry name" value="ANK_REP_REGION"/>
    <property type="match status" value="4"/>
</dbReference>
<dbReference type="InterPro" id="IPR054471">
    <property type="entry name" value="GPIID_WHD"/>
</dbReference>
<feature type="repeat" description="ANK" evidence="2">
    <location>
        <begin position="675"/>
        <end position="707"/>
    </location>
</feature>
<dbReference type="InterPro" id="IPR002110">
    <property type="entry name" value="Ankyrin_rpt"/>
</dbReference>
<accession>A0A8H6X5L9</accession>
<evidence type="ECO:0000256" key="2">
    <source>
        <dbReference type="PROSITE-ProRule" id="PRU00023"/>
    </source>
</evidence>
<dbReference type="AlphaFoldDB" id="A0A8H6X5L9"/>
<dbReference type="SUPFAM" id="SSF48403">
    <property type="entry name" value="Ankyrin repeat"/>
    <property type="match status" value="1"/>
</dbReference>
<evidence type="ECO:0000256" key="1">
    <source>
        <dbReference type="ARBA" id="ARBA00022737"/>
    </source>
</evidence>
<dbReference type="EMBL" id="JACAZI010000026">
    <property type="protein sequence ID" value="KAF7334582.1"/>
    <property type="molecule type" value="Genomic_DNA"/>
</dbReference>
<dbReference type="PANTHER" id="PTHR10039:SF15">
    <property type="entry name" value="NACHT DOMAIN-CONTAINING PROTEIN"/>
    <property type="match status" value="1"/>
</dbReference>
<dbReference type="Proteomes" id="UP000620124">
    <property type="component" value="Unassembled WGS sequence"/>
</dbReference>
<keyword evidence="1" id="KW-0677">Repeat</keyword>
<evidence type="ECO:0000313" key="6">
    <source>
        <dbReference type="Proteomes" id="UP000620124"/>
    </source>
</evidence>
<dbReference type="Pfam" id="PF24883">
    <property type="entry name" value="NPHP3_N"/>
    <property type="match status" value="1"/>
</dbReference>
<dbReference type="SMART" id="SM00248">
    <property type="entry name" value="ANK"/>
    <property type="match status" value="10"/>
</dbReference>
<keyword evidence="2" id="KW-0040">ANK repeat</keyword>
<keyword evidence="6" id="KW-1185">Reference proteome</keyword>
<dbReference type="SUPFAM" id="SSF52540">
    <property type="entry name" value="P-loop containing nucleoside triphosphate hydrolases"/>
    <property type="match status" value="1"/>
</dbReference>
<dbReference type="PANTHER" id="PTHR10039">
    <property type="entry name" value="AMELOGENIN"/>
    <property type="match status" value="1"/>
</dbReference>
<dbReference type="PROSITE" id="PS50088">
    <property type="entry name" value="ANK_REPEAT"/>
    <property type="match status" value="7"/>
</dbReference>
<feature type="repeat" description="ANK" evidence="2">
    <location>
        <begin position="805"/>
        <end position="833"/>
    </location>
</feature>
<name>A0A8H6X5L9_9AGAR</name>
<dbReference type="InterPro" id="IPR056884">
    <property type="entry name" value="NPHP3-like_N"/>
</dbReference>
<evidence type="ECO:0000259" key="3">
    <source>
        <dbReference type="Pfam" id="PF22939"/>
    </source>
</evidence>
<dbReference type="Gene3D" id="3.40.50.300">
    <property type="entry name" value="P-loop containing nucleotide triphosphate hydrolases"/>
    <property type="match status" value="1"/>
</dbReference>
<sequence length="1023" mass="112480">MAEVLGTIGNIIQLVDIALKTRDFIQEFRHAPQEQQKLLSEMNDLRLLLGELQTRIAANPSSSTLGQMANPLATFNSTMILFTEKLRTGDGSLSKLSSQLKWSLWNKKEAIEYLGKFEQFKSLLSSWLLLDMWDMGQQHGRDNSSVLQSMKKVSVVQQELLSTVNNATLEYRQQIDSAQRTGIIEWFSPINFFLQQADVFRALQEGTGGWFLAEPRFKAWVSGTGGTLWCYGIPGAGKTVMAAKVVDYLSAQTQNGDIGVACIYLNHKETEIQTPSNLLAGLWRQLVVGGDIGFAVQNLHQRHFERRTRPSLTEVHHVLQSVIGRFSTVYIVVDAVDEYPEDPRRVLLDNLAAMGPTVNLMITSRSHIVPHVSLRQLQSLEIRANIEDIRRYVNEHIELSSRLSKHVRSRPELHEEILSKVSFSVDGMFLLAKLHLDALSTKSTIKAVREALSNLPKDLKDTYDNAMERIETQNEEDRRVAHSALIWVINARRPLTALELRVALAIEPSTRYLDGDNILDIEMILSVCAGLVIADEQLTVVRLVHYTAHEYFEGIKSRIFPHAQTVIAGSLLTYVAFDDVAQSSRNHLEINPPPLLDYAQYCLVHAAGEPERQLRNMIMEFLGRVKELKSPSWNSPPWDLLYWPEHCSPLWVAAAADLLVTAQWLLRCMPTSHETKTAALQIASFHGHLHMAALLIEHGADVNAPAGRYRLRMEPTFLGEETTQKVLENGPDVHEGGTDYGAALQAASLGGNPAMVQMLLENGADVNARWGDCGNALQAASTTGSEIIVSLLLDNGADVNALGGEYGSALHAASFTGNENVLQLLLERGAQINTPIGQYGSALQAASSAGWEAIVRLLLVNGADVNAHGGPHCSALYEASYNEHDSIVQLLLAYGADPNLQGGLLGNALQAASSEGHENIVRLLVENGADVKVQGGVYGSALDAALCQGHDNVAQFLVERSANTGAQCALESALSREDDTTVRMLIEKIGNIYSALEVALSEGRAELAQLLIQKIETGSICDF</sequence>
<feature type="domain" description="GPI inositol-deacylase winged helix" evidence="3">
    <location>
        <begin position="473"/>
        <end position="552"/>
    </location>
</feature>
<dbReference type="Gene3D" id="1.25.40.20">
    <property type="entry name" value="Ankyrin repeat-containing domain"/>
    <property type="match status" value="3"/>
</dbReference>
<feature type="domain" description="Nephrocystin 3-like N-terminal" evidence="4">
    <location>
        <begin position="206"/>
        <end position="365"/>
    </location>
</feature>
<feature type="repeat" description="ANK" evidence="2">
    <location>
        <begin position="874"/>
        <end position="903"/>
    </location>
</feature>
<evidence type="ECO:0000259" key="4">
    <source>
        <dbReference type="Pfam" id="PF24883"/>
    </source>
</evidence>
<dbReference type="OrthoDB" id="7464126at2759"/>
<dbReference type="Pfam" id="PF22939">
    <property type="entry name" value="WHD_GPIID"/>
    <property type="match status" value="1"/>
</dbReference>
<dbReference type="Pfam" id="PF12796">
    <property type="entry name" value="Ank_2"/>
    <property type="match status" value="2"/>
</dbReference>
<protein>
    <submittedName>
        <fullName evidence="5">Ankyrin</fullName>
    </submittedName>
</protein>
<evidence type="ECO:0000313" key="5">
    <source>
        <dbReference type="EMBL" id="KAF7334582.1"/>
    </source>
</evidence>
<feature type="repeat" description="ANK" evidence="2">
    <location>
        <begin position="772"/>
        <end position="804"/>
    </location>
</feature>
<organism evidence="5 6">
    <name type="scientific">Mycena venus</name>
    <dbReference type="NCBI Taxonomy" id="2733690"/>
    <lineage>
        <taxon>Eukaryota</taxon>
        <taxon>Fungi</taxon>
        <taxon>Dikarya</taxon>
        <taxon>Basidiomycota</taxon>
        <taxon>Agaricomycotina</taxon>
        <taxon>Agaricomycetes</taxon>
        <taxon>Agaricomycetidae</taxon>
        <taxon>Agaricales</taxon>
        <taxon>Marasmiineae</taxon>
        <taxon>Mycenaceae</taxon>
        <taxon>Mycena</taxon>
    </lineage>
</organism>
<feature type="repeat" description="ANK" evidence="2">
    <location>
        <begin position="739"/>
        <end position="771"/>
    </location>
</feature>
<reference evidence="5" key="1">
    <citation type="submission" date="2020-05" db="EMBL/GenBank/DDBJ databases">
        <title>Mycena genomes resolve the evolution of fungal bioluminescence.</title>
        <authorList>
            <person name="Tsai I.J."/>
        </authorList>
    </citation>
    <scope>NUCLEOTIDE SEQUENCE</scope>
    <source>
        <strain evidence="5">CCC161011</strain>
    </source>
</reference>